<dbReference type="AlphaFoldDB" id="B4R871"/>
<dbReference type="STRING" id="450851.PHZ_c2780"/>
<dbReference type="Proteomes" id="UP000001868">
    <property type="component" value="Chromosome"/>
</dbReference>
<reference evidence="1 2" key="1">
    <citation type="journal article" date="2008" name="BMC Genomics">
        <title>Complete genome of Phenylobacterium zucineum - a novel facultative intracellular bacterium isolated from human erythroleukemia cell line K562.</title>
        <authorList>
            <person name="Luo Y."/>
            <person name="Xu X."/>
            <person name="Ding Z."/>
            <person name="Liu Z."/>
            <person name="Zhang B."/>
            <person name="Yan Z."/>
            <person name="Sun J."/>
            <person name="Hu S."/>
            <person name="Hu X."/>
        </authorList>
    </citation>
    <scope>NUCLEOTIDE SEQUENCE [LARGE SCALE GENOMIC DNA]</scope>
    <source>
        <strain evidence="1 2">HLK1</strain>
    </source>
</reference>
<protein>
    <recommendedName>
        <fullName evidence="3">DUF1579 domain-containing protein</fullName>
    </recommendedName>
</protein>
<organism evidence="1 2">
    <name type="scientific">Phenylobacterium zucineum (strain HLK1)</name>
    <dbReference type="NCBI Taxonomy" id="450851"/>
    <lineage>
        <taxon>Bacteria</taxon>
        <taxon>Pseudomonadati</taxon>
        <taxon>Pseudomonadota</taxon>
        <taxon>Alphaproteobacteria</taxon>
        <taxon>Caulobacterales</taxon>
        <taxon>Caulobacteraceae</taxon>
        <taxon>Phenylobacterium</taxon>
    </lineage>
</organism>
<dbReference type="HOGENOM" id="CLU_112381_0_0_5"/>
<evidence type="ECO:0000313" key="2">
    <source>
        <dbReference type="Proteomes" id="UP000001868"/>
    </source>
</evidence>
<proteinExistence type="predicted"/>
<gene>
    <name evidence="1" type="ordered locus">PHZ_c2780</name>
</gene>
<evidence type="ECO:0000313" key="1">
    <source>
        <dbReference type="EMBL" id="ACG79189.1"/>
    </source>
</evidence>
<keyword evidence="2" id="KW-1185">Reference proteome</keyword>
<name>B4R871_PHEZH</name>
<evidence type="ECO:0008006" key="3">
    <source>
        <dbReference type="Google" id="ProtNLM"/>
    </source>
</evidence>
<dbReference type="EMBL" id="CP000747">
    <property type="protein sequence ID" value="ACG79189.1"/>
    <property type="molecule type" value="Genomic_DNA"/>
</dbReference>
<dbReference type="KEGG" id="pzu:PHZ_c2780"/>
<sequence length="183" mass="20415">MGEEGACARRLMTGGVSSGRLCPPHQSGRRAMGDFGFQTGEWRVRHRKLKHRLCGSDEWIEFGGTCRAFEVMGGEANVEDNHLDDPAGAYRAAAFRRRDPATGRWSIWWHDGRSGALDPPVTGGFEDGVGTFLAEDTLDGRPILVRFVWSQITPDSARWEQAFSPDGGATWEVNWVMRFERTA</sequence>
<dbReference type="eggNOG" id="ENOG5032TID">
    <property type="taxonomic scope" value="Bacteria"/>
</dbReference>
<accession>B4R871</accession>